<reference evidence="3 4" key="1">
    <citation type="submission" date="2017-08" db="EMBL/GenBank/DDBJ databases">
        <title>Fine stratification of microbial communities through a metagenomic profile of the photic zone.</title>
        <authorList>
            <person name="Haro-Moreno J.M."/>
            <person name="Lopez-Perez M."/>
            <person name="De La Torre J."/>
            <person name="Picazo A."/>
            <person name="Camacho A."/>
            <person name="Rodriguez-Valera F."/>
        </authorList>
    </citation>
    <scope>NUCLEOTIDE SEQUENCE [LARGE SCALE GENOMIC DNA]</scope>
    <source>
        <strain evidence="3">MED-G24</strain>
    </source>
</reference>
<dbReference type="Pfam" id="PF05036">
    <property type="entry name" value="SPOR"/>
    <property type="match status" value="1"/>
</dbReference>
<organism evidence="3 4">
    <name type="scientific">OM182 bacterium MED-G24</name>
    <dbReference type="NCBI Taxonomy" id="1986255"/>
    <lineage>
        <taxon>Bacteria</taxon>
        <taxon>Pseudomonadati</taxon>
        <taxon>Pseudomonadota</taxon>
        <taxon>Gammaproteobacteria</taxon>
        <taxon>OMG group</taxon>
        <taxon>OM182 clade</taxon>
    </lineage>
</organism>
<dbReference type="InterPro" id="IPR007730">
    <property type="entry name" value="SPOR-like_dom"/>
</dbReference>
<dbReference type="InterPro" id="IPR006597">
    <property type="entry name" value="Sel1-like"/>
</dbReference>
<evidence type="ECO:0000313" key="3">
    <source>
        <dbReference type="EMBL" id="PDH41910.1"/>
    </source>
</evidence>
<dbReference type="EMBL" id="NTKD01000002">
    <property type="protein sequence ID" value="PDH41910.1"/>
    <property type="molecule type" value="Genomic_DNA"/>
</dbReference>
<name>A0A2A5WZE5_9GAMM</name>
<comment type="caution">
    <text evidence="3">The sequence shown here is derived from an EMBL/GenBank/DDBJ whole genome shotgun (WGS) entry which is preliminary data.</text>
</comment>
<gene>
    <name evidence="3" type="ORF">CNE99_00835</name>
</gene>
<dbReference type="GO" id="GO:0042834">
    <property type="term" value="F:peptidoglycan binding"/>
    <property type="evidence" value="ECO:0007669"/>
    <property type="project" value="InterPro"/>
</dbReference>
<dbReference type="Pfam" id="PF08238">
    <property type="entry name" value="Sel1"/>
    <property type="match status" value="2"/>
</dbReference>
<dbReference type="InterPro" id="IPR011990">
    <property type="entry name" value="TPR-like_helical_dom_sf"/>
</dbReference>
<dbReference type="InterPro" id="IPR036680">
    <property type="entry name" value="SPOR-like_sf"/>
</dbReference>
<proteinExistence type="predicted"/>
<evidence type="ECO:0000256" key="1">
    <source>
        <dbReference type="SAM" id="MobiDB-lite"/>
    </source>
</evidence>
<feature type="domain" description="SPOR" evidence="2">
    <location>
        <begin position="199"/>
        <end position="284"/>
    </location>
</feature>
<dbReference type="SUPFAM" id="SSF110997">
    <property type="entry name" value="Sporulation related repeat"/>
    <property type="match status" value="1"/>
</dbReference>
<dbReference type="SUPFAM" id="SSF81901">
    <property type="entry name" value="HCP-like"/>
    <property type="match status" value="1"/>
</dbReference>
<accession>A0A2A5WZE5</accession>
<dbReference type="AlphaFoldDB" id="A0A2A5WZE5"/>
<dbReference type="InterPro" id="IPR050767">
    <property type="entry name" value="Sel1_AlgK"/>
</dbReference>
<dbReference type="PANTHER" id="PTHR11102:SF160">
    <property type="entry name" value="ERAD-ASSOCIATED E3 UBIQUITIN-PROTEIN LIGASE COMPONENT HRD3"/>
    <property type="match status" value="1"/>
</dbReference>
<evidence type="ECO:0000313" key="4">
    <source>
        <dbReference type="Proteomes" id="UP000219327"/>
    </source>
</evidence>
<dbReference type="SMART" id="SM00671">
    <property type="entry name" value="SEL1"/>
    <property type="match status" value="2"/>
</dbReference>
<dbReference type="PANTHER" id="PTHR11102">
    <property type="entry name" value="SEL-1-LIKE PROTEIN"/>
    <property type="match status" value="1"/>
</dbReference>
<dbReference type="Gene3D" id="3.30.70.1070">
    <property type="entry name" value="Sporulation related repeat"/>
    <property type="match status" value="1"/>
</dbReference>
<feature type="region of interest" description="Disordered" evidence="1">
    <location>
        <begin position="171"/>
        <end position="200"/>
    </location>
</feature>
<protein>
    <recommendedName>
        <fullName evidence="2">SPOR domain-containing protein</fullName>
    </recommendedName>
</protein>
<dbReference type="Gene3D" id="1.25.40.10">
    <property type="entry name" value="Tetratricopeptide repeat domain"/>
    <property type="match status" value="1"/>
</dbReference>
<sequence>MDGMQTRALPAACFAALALLLVEPVGYADFESASAAYQRQEFNAAFQEFLQLAKQGDARSQTVIAMMYKYGESVAQDSSEAANWYEKAAEQGYSIAQYHLGTLYSEERGVPQDRDEAIRWLTLASEGGFERANDALFALNVTIETTTAVSDPTIPWSQKWDLSLPQEVTPAAVQPRPANPTQKALPRPTESGTSEASKIRNEDGFGVQLGAFSRVQTAEQLVSDLRYAEPDLFDRPASIVPPEPGNREIYRLQIGGMNSRTDADSFCATLKARHPRAACIVLLPR</sequence>
<dbReference type="Proteomes" id="UP000219327">
    <property type="component" value="Unassembled WGS sequence"/>
</dbReference>
<dbReference type="PROSITE" id="PS51724">
    <property type="entry name" value="SPOR"/>
    <property type="match status" value="1"/>
</dbReference>
<evidence type="ECO:0000259" key="2">
    <source>
        <dbReference type="PROSITE" id="PS51724"/>
    </source>
</evidence>